<proteinExistence type="predicted"/>
<name>A0AAD4C9A3_BOLED</name>
<keyword evidence="2" id="KW-0472">Membrane</keyword>
<feature type="region of interest" description="Disordered" evidence="1">
    <location>
        <begin position="51"/>
        <end position="73"/>
    </location>
</feature>
<keyword evidence="2" id="KW-0812">Transmembrane</keyword>
<dbReference type="Proteomes" id="UP001194468">
    <property type="component" value="Unassembled WGS sequence"/>
</dbReference>
<feature type="transmembrane region" description="Helical" evidence="2">
    <location>
        <begin position="88"/>
        <end position="114"/>
    </location>
</feature>
<gene>
    <name evidence="3" type="ORF">L210DRAFT_569934</name>
</gene>
<protein>
    <submittedName>
        <fullName evidence="3">Uncharacterized protein</fullName>
    </submittedName>
</protein>
<reference evidence="3" key="1">
    <citation type="submission" date="2019-10" db="EMBL/GenBank/DDBJ databases">
        <authorList>
            <consortium name="DOE Joint Genome Institute"/>
            <person name="Kuo A."/>
            <person name="Miyauchi S."/>
            <person name="Kiss E."/>
            <person name="Drula E."/>
            <person name="Kohler A."/>
            <person name="Sanchez-Garcia M."/>
            <person name="Andreopoulos B."/>
            <person name="Barry K.W."/>
            <person name="Bonito G."/>
            <person name="Buee M."/>
            <person name="Carver A."/>
            <person name="Chen C."/>
            <person name="Cichocki N."/>
            <person name="Clum A."/>
            <person name="Culley D."/>
            <person name="Crous P.W."/>
            <person name="Fauchery L."/>
            <person name="Girlanda M."/>
            <person name="Hayes R."/>
            <person name="Keri Z."/>
            <person name="LaButti K."/>
            <person name="Lipzen A."/>
            <person name="Lombard V."/>
            <person name="Magnuson J."/>
            <person name="Maillard F."/>
            <person name="Morin E."/>
            <person name="Murat C."/>
            <person name="Nolan M."/>
            <person name="Ohm R."/>
            <person name="Pangilinan J."/>
            <person name="Pereira M."/>
            <person name="Perotto S."/>
            <person name="Peter M."/>
            <person name="Riley R."/>
            <person name="Sitrit Y."/>
            <person name="Stielow B."/>
            <person name="Szollosi G."/>
            <person name="Zifcakova L."/>
            <person name="Stursova M."/>
            <person name="Spatafora J.W."/>
            <person name="Tedersoo L."/>
            <person name="Vaario L.-M."/>
            <person name="Yamada A."/>
            <person name="Yan M."/>
            <person name="Wang P."/>
            <person name="Xu J."/>
            <person name="Bruns T."/>
            <person name="Baldrian P."/>
            <person name="Vilgalys R."/>
            <person name="Henrissat B."/>
            <person name="Grigoriev I.V."/>
            <person name="Hibbett D."/>
            <person name="Nagy L.G."/>
            <person name="Martin F.M."/>
        </authorList>
    </citation>
    <scope>NUCLEOTIDE SEQUENCE</scope>
    <source>
        <strain evidence="3">BED1</strain>
    </source>
</reference>
<keyword evidence="4" id="KW-1185">Reference proteome</keyword>
<evidence type="ECO:0000313" key="4">
    <source>
        <dbReference type="Proteomes" id="UP001194468"/>
    </source>
</evidence>
<dbReference type="EMBL" id="WHUW01000001">
    <property type="protein sequence ID" value="KAF8452726.1"/>
    <property type="molecule type" value="Genomic_DNA"/>
</dbReference>
<sequence length="166" mass="18559">MLDDGMISFSSQLDMGVGWEALEEEDTVNVHDAAVQSMILCLAGASAQKHHTLARRRTRPTGKKNLKKACHGQEGGFSPPPRIDTLSVFFLFFFGALFVIVSLFWLWFLFFFFWDLEFASVQYTRAWARPGAPRLVVAAQMNGKIGWFARLGHDIALSPDGPATCM</sequence>
<organism evidence="3 4">
    <name type="scientific">Boletus edulis BED1</name>
    <dbReference type="NCBI Taxonomy" id="1328754"/>
    <lineage>
        <taxon>Eukaryota</taxon>
        <taxon>Fungi</taxon>
        <taxon>Dikarya</taxon>
        <taxon>Basidiomycota</taxon>
        <taxon>Agaricomycotina</taxon>
        <taxon>Agaricomycetes</taxon>
        <taxon>Agaricomycetidae</taxon>
        <taxon>Boletales</taxon>
        <taxon>Boletineae</taxon>
        <taxon>Boletaceae</taxon>
        <taxon>Boletoideae</taxon>
        <taxon>Boletus</taxon>
    </lineage>
</organism>
<accession>A0AAD4C9A3</accession>
<dbReference type="AlphaFoldDB" id="A0AAD4C9A3"/>
<comment type="caution">
    <text evidence="3">The sequence shown here is derived from an EMBL/GenBank/DDBJ whole genome shotgun (WGS) entry which is preliminary data.</text>
</comment>
<evidence type="ECO:0000256" key="1">
    <source>
        <dbReference type="SAM" id="MobiDB-lite"/>
    </source>
</evidence>
<reference evidence="3" key="2">
    <citation type="journal article" date="2020" name="Nat. Commun.">
        <title>Large-scale genome sequencing of mycorrhizal fungi provides insights into the early evolution of symbiotic traits.</title>
        <authorList>
            <person name="Miyauchi S."/>
            <person name="Kiss E."/>
            <person name="Kuo A."/>
            <person name="Drula E."/>
            <person name="Kohler A."/>
            <person name="Sanchez-Garcia M."/>
            <person name="Morin E."/>
            <person name="Andreopoulos B."/>
            <person name="Barry K.W."/>
            <person name="Bonito G."/>
            <person name="Buee M."/>
            <person name="Carver A."/>
            <person name="Chen C."/>
            <person name="Cichocki N."/>
            <person name="Clum A."/>
            <person name="Culley D."/>
            <person name="Crous P.W."/>
            <person name="Fauchery L."/>
            <person name="Girlanda M."/>
            <person name="Hayes R.D."/>
            <person name="Keri Z."/>
            <person name="LaButti K."/>
            <person name="Lipzen A."/>
            <person name="Lombard V."/>
            <person name="Magnuson J."/>
            <person name="Maillard F."/>
            <person name="Murat C."/>
            <person name="Nolan M."/>
            <person name="Ohm R.A."/>
            <person name="Pangilinan J."/>
            <person name="Pereira M.F."/>
            <person name="Perotto S."/>
            <person name="Peter M."/>
            <person name="Pfister S."/>
            <person name="Riley R."/>
            <person name="Sitrit Y."/>
            <person name="Stielow J.B."/>
            <person name="Szollosi G."/>
            <person name="Zifcakova L."/>
            <person name="Stursova M."/>
            <person name="Spatafora J.W."/>
            <person name="Tedersoo L."/>
            <person name="Vaario L.M."/>
            <person name="Yamada A."/>
            <person name="Yan M."/>
            <person name="Wang P."/>
            <person name="Xu J."/>
            <person name="Bruns T."/>
            <person name="Baldrian P."/>
            <person name="Vilgalys R."/>
            <person name="Dunand C."/>
            <person name="Henrissat B."/>
            <person name="Grigoriev I.V."/>
            <person name="Hibbett D."/>
            <person name="Nagy L.G."/>
            <person name="Martin F.M."/>
        </authorList>
    </citation>
    <scope>NUCLEOTIDE SEQUENCE</scope>
    <source>
        <strain evidence="3">BED1</strain>
    </source>
</reference>
<keyword evidence="2" id="KW-1133">Transmembrane helix</keyword>
<evidence type="ECO:0000256" key="2">
    <source>
        <dbReference type="SAM" id="Phobius"/>
    </source>
</evidence>
<evidence type="ECO:0000313" key="3">
    <source>
        <dbReference type="EMBL" id="KAF8452726.1"/>
    </source>
</evidence>
<feature type="compositionally biased region" description="Basic residues" evidence="1">
    <location>
        <begin position="51"/>
        <end position="70"/>
    </location>
</feature>